<dbReference type="GO" id="GO:0015385">
    <property type="term" value="F:sodium:proton antiporter activity"/>
    <property type="evidence" value="ECO:0007669"/>
    <property type="project" value="TreeGrafter"/>
</dbReference>
<gene>
    <name evidence="9" type="ORF">FEM03_18845</name>
</gene>
<accession>A0A5R8KC50</accession>
<protein>
    <submittedName>
        <fullName evidence="9">Cation:proton antiporter</fullName>
    </submittedName>
</protein>
<name>A0A5R8KC50_9BACT</name>
<feature type="transmembrane region" description="Helical" evidence="8">
    <location>
        <begin position="61"/>
        <end position="83"/>
    </location>
</feature>
<keyword evidence="10" id="KW-1185">Reference proteome</keyword>
<comment type="subcellular location">
    <subcellularLocation>
        <location evidence="1">Cell membrane</location>
        <topology evidence="1">Multi-pass membrane protein</topology>
    </subcellularLocation>
</comment>
<evidence type="ECO:0000256" key="6">
    <source>
        <dbReference type="ARBA" id="ARBA00022989"/>
    </source>
</evidence>
<evidence type="ECO:0000256" key="4">
    <source>
        <dbReference type="ARBA" id="ARBA00022475"/>
    </source>
</evidence>
<evidence type="ECO:0000256" key="1">
    <source>
        <dbReference type="ARBA" id="ARBA00004651"/>
    </source>
</evidence>
<dbReference type="PANTHER" id="PTHR34702:SF1">
    <property type="entry name" value="NA(+)_H(+) ANTIPORTER SUBUNIT F"/>
    <property type="match status" value="1"/>
</dbReference>
<dbReference type="InterPro" id="IPR007208">
    <property type="entry name" value="MrpF/PhaF-like"/>
</dbReference>
<feature type="transmembrane region" description="Helical" evidence="8">
    <location>
        <begin position="35"/>
        <end position="55"/>
    </location>
</feature>
<keyword evidence="5 8" id="KW-0812">Transmembrane</keyword>
<comment type="similarity">
    <text evidence="2">Belongs to the CPA3 antiporters (TC 2.A.63) subunit F family.</text>
</comment>
<dbReference type="OrthoDB" id="9799958at2"/>
<comment type="caution">
    <text evidence="9">The sequence shown here is derived from an EMBL/GenBank/DDBJ whole genome shotgun (WGS) entry which is preliminary data.</text>
</comment>
<dbReference type="AlphaFoldDB" id="A0A5R8KC50"/>
<evidence type="ECO:0000313" key="10">
    <source>
        <dbReference type="Proteomes" id="UP000306196"/>
    </source>
</evidence>
<dbReference type="Pfam" id="PF04066">
    <property type="entry name" value="MrpF_PhaF"/>
    <property type="match status" value="1"/>
</dbReference>
<evidence type="ECO:0000256" key="3">
    <source>
        <dbReference type="ARBA" id="ARBA00022448"/>
    </source>
</evidence>
<proteinExistence type="inferred from homology"/>
<evidence type="ECO:0000256" key="7">
    <source>
        <dbReference type="ARBA" id="ARBA00023136"/>
    </source>
</evidence>
<dbReference type="RefSeq" id="WP_138087845.1">
    <property type="nucleotide sequence ID" value="NZ_VAUV01000015.1"/>
</dbReference>
<keyword evidence="7 8" id="KW-0472">Membrane</keyword>
<evidence type="ECO:0000313" key="9">
    <source>
        <dbReference type="EMBL" id="TLD69159.1"/>
    </source>
</evidence>
<sequence length="91" mass="10026">MLPIYVTYAIFALLFGSLGLTLIRLIRGPTLSDRVVALDLLGTVFTATIVASIFLGGHIVYLDAVLVMSVFLFFGTTAFAKYLEKRLQDHD</sequence>
<evidence type="ECO:0000256" key="2">
    <source>
        <dbReference type="ARBA" id="ARBA00009212"/>
    </source>
</evidence>
<evidence type="ECO:0000256" key="5">
    <source>
        <dbReference type="ARBA" id="ARBA00022692"/>
    </source>
</evidence>
<dbReference type="Proteomes" id="UP000306196">
    <property type="component" value="Unassembled WGS sequence"/>
</dbReference>
<keyword evidence="4" id="KW-1003">Cell membrane</keyword>
<dbReference type="GO" id="GO:0005886">
    <property type="term" value="C:plasma membrane"/>
    <property type="evidence" value="ECO:0007669"/>
    <property type="project" value="UniProtKB-SubCell"/>
</dbReference>
<keyword evidence="6 8" id="KW-1133">Transmembrane helix</keyword>
<feature type="transmembrane region" description="Helical" evidence="8">
    <location>
        <begin position="6"/>
        <end position="23"/>
    </location>
</feature>
<dbReference type="EMBL" id="VAUV01000015">
    <property type="protein sequence ID" value="TLD69159.1"/>
    <property type="molecule type" value="Genomic_DNA"/>
</dbReference>
<keyword evidence="3" id="KW-0813">Transport</keyword>
<organism evidence="9 10">
    <name type="scientific">Phragmitibacter flavus</name>
    <dbReference type="NCBI Taxonomy" id="2576071"/>
    <lineage>
        <taxon>Bacteria</taxon>
        <taxon>Pseudomonadati</taxon>
        <taxon>Verrucomicrobiota</taxon>
        <taxon>Verrucomicrobiia</taxon>
        <taxon>Verrucomicrobiales</taxon>
        <taxon>Verrucomicrobiaceae</taxon>
        <taxon>Phragmitibacter</taxon>
    </lineage>
</organism>
<evidence type="ECO:0000256" key="8">
    <source>
        <dbReference type="SAM" id="Phobius"/>
    </source>
</evidence>
<dbReference type="PANTHER" id="PTHR34702">
    <property type="entry name" value="NA(+)/H(+) ANTIPORTER SUBUNIT F1"/>
    <property type="match status" value="1"/>
</dbReference>
<reference evidence="9 10" key="1">
    <citation type="submission" date="2019-05" db="EMBL/GenBank/DDBJ databases">
        <title>Verrucobacter flavum gen. nov., sp. nov. a new member of the family Verrucomicrobiaceae.</title>
        <authorList>
            <person name="Szuroczki S."/>
            <person name="Abbaszade G."/>
            <person name="Szabo A."/>
            <person name="Felfoldi T."/>
            <person name="Schumann P."/>
            <person name="Boka K."/>
            <person name="Keki Z."/>
            <person name="Toumi M."/>
            <person name="Toth E."/>
        </authorList>
    </citation>
    <scope>NUCLEOTIDE SEQUENCE [LARGE SCALE GENOMIC DNA]</scope>
    <source>
        <strain evidence="9 10">MG-N-17</strain>
    </source>
</reference>